<keyword evidence="2" id="KW-1133">Transmembrane helix</keyword>
<feature type="transmembrane region" description="Helical" evidence="2">
    <location>
        <begin position="303"/>
        <end position="324"/>
    </location>
</feature>
<evidence type="ECO:0000256" key="1">
    <source>
        <dbReference type="SAM" id="MobiDB-lite"/>
    </source>
</evidence>
<reference evidence="3" key="1">
    <citation type="submission" date="2024-05" db="EMBL/GenBank/DDBJ databases">
        <title>Planctomycetes of the genus Singulisphaera possess chitinolytic capabilities.</title>
        <authorList>
            <person name="Ivanova A."/>
        </authorList>
    </citation>
    <scope>NUCLEOTIDE SEQUENCE</scope>
    <source>
        <strain evidence="3">Ch08T</strain>
    </source>
</reference>
<protein>
    <recommendedName>
        <fullName evidence="4">Protein BatD</fullName>
    </recommendedName>
</protein>
<proteinExistence type="predicted"/>
<accession>A0AAU7CPA8</accession>
<feature type="region of interest" description="Disordered" evidence="1">
    <location>
        <begin position="442"/>
        <end position="465"/>
    </location>
</feature>
<name>A0AAU7CPA8_9BACT</name>
<evidence type="ECO:0008006" key="4">
    <source>
        <dbReference type="Google" id="ProtNLM"/>
    </source>
</evidence>
<keyword evidence="2" id="KW-0472">Membrane</keyword>
<organism evidence="3">
    <name type="scientific">Singulisphaera sp. Ch08</name>
    <dbReference type="NCBI Taxonomy" id="3120278"/>
    <lineage>
        <taxon>Bacteria</taxon>
        <taxon>Pseudomonadati</taxon>
        <taxon>Planctomycetota</taxon>
        <taxon>Planctomycetia</taxon>
        <taxon>Isosphaerales</taxon>
        <taxon>Isosphaeraceae</taxon>
        <taxon>Singulisphaera</taxon>
    </lineage>
</organism>
<dbReference type="EMBL" id="CP155447">
    <property type="protein sequence ID" value="XBH07402.1"/>
    <property type="molecule type" value="Genomic_DNA"/>
</dbReference>
<dbReference type="RefSeq" id="WP_406700239.1">
    <property type="nucleotide sequence ID" value="NZ_CP155447.1"/>
</dbReference>
<evidence type="ECO:0000313" key="3">
    <source>
        <dbReference type="EMBL" id="XBH07402.1"/>
    </source>
</evidence>
<dbReference type="PANTHER" id="PTHR40940:SF1">
    <property type="entry name" value="PROTEIN BATD"/>
    <property type="match status" value="1"/>
</dbReference>
<evidence type="ECO:0000256" key="2">
    <source>
        <dbReference type="SAM" id="Phobius"/>
    </source>
</evidence>
<dbReference type="AlphaFoldDB" id="A0AAU7CPA8"/>
<dbReference type="PANTHER" id="PTHR40940">
    <property type="entry name" value="PROTEIN BATD-RELATED"/>
    <property type="match status" value="1"/>
</dbReference>
<dbReference type="InterPro" id="IPR025738">
    <property type="entry name" value="BatD"/>
</dbReference>
<keyword evidence="2" id="KW-0812">Transmembrane</keyword>
<gene>
    <name evidence="3" type="ORF">V5E97_15565</name>
</gene>
<sequence>MIVIVAKQAKELVPVPWSLACRKPLVVQLIVLTASLCGTARGEPPKPLRVRAELSRSPYYVKQSILFQVSVIAQGERPSVVTPRIMDADVIPIGTDLKQVSSSGIGRLVFETNRFISRYRIVPRRAGVLKIPAISARLGDRSGMSEPISIPIENVPQVGRPESFLGGVGSFEVTSEVSPASVRIGQVLDFRIRVTGPAALGMAQPPEIRRLPQLAPGLRIEPEPVEFVAEPPSRLFRYRLRPTRAGQLVIPPVAISAFEPTLRRYFTKVSPSVAVRVVDVPRFDPSSLDYKPLPRPVSRWPKLLRAVALGVLLLIIGLGTALGLRRFNRLRRSRLAAHRRLTRLLEELGTTLTASETARRLTEGLGEYLFLTRSRPRGVLTPEEARHGIALATRNDELGAQAEQLIARCDQAQYSVEGPSTEELLDEAKSLFDALGRIPDHEARGTGKEWRAFEKPREAAETANP</sequence>